<proteinExistence type="predicted"/>
<gene>
    <name evidence="2" type="ORF">O181_037249</name>
</gene>
<protein>
    <submittedName>
        <fullName evidence="2">Uncharacterized protein</fullName>
    </submittedName>
</protein>
<feature type="region of interest" description="Disordered" evidence="1">
    <location>
        <begin position="169"/>
        <end position="195"/>
    </location>
</feature>
<evidence type="ECO:0000313" key="3">
    <source>
        <dbReference type="Proteomes" id="UP000765509"/>
    </source>
</evidence>
<feature type="compositionally biased region" description="Basic and acidic residues" evidence="1">
    <location>
        <begin position="184"/>
        <end position="195"/>
    </location>
</feature>
<comment type="caution">
    <text evidence="2">The sequence shown here is derived from an EMBL/GenBank/DDBJ whole genome shotgun (WGS) entry which is preliminary data.</text>
</comment>
<name>A0A9Q3D661_9BASI</name>
<sequence>MVSSHELGIEVESQAHENNQDPPALLECEHASILNILNLSKPDIKPNFKSYEKEKTVEPCAPTEDAEQDDVIFSGEVEIISKEQFVSKISQTIPRLKKIQNDSKIPDYLCQKIAEAMSLLKMYLNSKGLGKRPNINATKKTNKKCCTFEAENVSWDQGDDMINVEVDHIDNEPPHTESPPILNEKIHDETPPSCS</sequence>
<organism evidence="2 3">
    <name type="scientific">Austropuccinia psidii MF-1</name>
    <dbReference type="NCBI Taxonomy" id="1389203"/>
    <lineage>
        <taxon>Eukaryota</taxon>
        <taxon>Fungi</taxon>
        <taxon>Dikarya</taxon>
        <taxon>Basidiomycota</taxon>
        <taxon>Pucciniomycotina</taxon>
        <taxon>Pucciniomycetes</taxon>
        <taxon>Pucciniales</taxon>
        <taxon>Sphaerophragmiaceae</taxon>
        <taxon>Austropuccinia</taxon>
    </lineage>
</organism>
<dbReference type="Proteomes" id="UP000765509">
    <property type="component" value="Unassembled WGS sequence"/>
</dbReference>
<accession>A0A9Q3D661</accession>
<dbReference type="AlphaFoldDB" id="A0A9Q3D661"/>
<evidence type="ECO:0000313" key="2">
    <source>
        <dbReference type="EMBL" id="MBW0497534.1"/>
    </source>
</evidence>
<reference evidence="2" key="1">
    <citation type="submission" date="2021-03" db="EMBL/GenBank/DDBJ databases">
        <title>Draft genome sequence of rust myrtle Austropuccinia psidii MF-1, a brazilian biotype.</title>
        <authorList>
            <person name="Quecine M.C."/>
            <person name="Pachon D.M.R."/>
            <person name="Bonatelli M.L."/>
            <person name="Correr F.H."/>
            <person name="Franceschini L.M."/>
            <person name="Leite T.F."/>
            <person name="Margarido G.R.A."/>
            <person name="Almeida C.A."/>
            <person name="Ferrarezi J.A."/>
            <person name="Labate C.A."/>
        </authorList>
    </citation>
    <scope>NUCLEOTIDE SEQUENCE</scope>
    <source>
        <strain evidence="2">MF-1</strain>
    </source>
</reference>
<keyword evidence="3" id="KW-1185">Reference proteome</keyword>
<evidence type="ECO:0000256" key="1">
    <source>
        <dbReference type="SAM" id="MobiDB-lite"/>
    </source>
</evidence>
<dbReference type="EMBL" id="AVOT02014242">
    <property type="protein sequence ID" value="MBW0497534.1"/>
    <property type="molecule type" value="Genomic_DNA"/>
</dbReference>